<reference evidence="2" key="1">
    <citation type="journal article" date="2014" name="Int. J. Syst. Evol. Microbiol.">
        <title>Complete genome sequence of Corynebacterium casei LMG S-19264T (=DSM 44701T), isolated from a smear-ripened cheese.</title>
        <authorList>
            <consortium name="US DOE Joint Genome Institute (JGI-PGF)"/>
            <person name="Walter F."/>
            <person name="Albersmeier A."/>
            <person name="Kalinowski J."/>
            <person name="Ruckert C."/>
        </authorList>
    </citation>
    <scope>NUCLEOTIDE SEQUENCE</scope>
    <source>
        <strain evidence="2">JCM 4790</strain>
    </source>
</reference>
<proteinExistence type="predicted"/>
<organism evidence="2 3">
    <name type="scientific">Streptomyces minutiscleroticus</name>
    <dbReference type="NCBI Taxonomy" id="68238"/>
    <lineage>
        <taxon>Bacteria</taxon>
        <taxon>Bacillati</taxon>
        <taxon>Actinomycetota</taxon>
        <taxon>Actinomycetes</taxon>
        <taxon>Kitasatosporales</taxon>
        <taxon>Streptomycetaceae</taxon>
        <taxon>Streptomyces</taxon>
    </lineage>
</organism>
<accession>A0A918P302</accession>
<keyword evidence="3" id="KW-1185">Reference proteome</keyword>
<feature type="region of interest" description="Disordered" evidence="1">
    <location>
        <begin position="72"/>
        <end position="93"/>
    </location>
</feature>
<evidence type="ECO:0000256" key="1">
    <source>
        <dbReference type="SAM" id="MobiDB-lite"/>
    </source>
</evidence>
<dbReference type="Proteomes" id="UP000619244">
    <property type="component" value="Unassembled WGS sequence"/>
</dbReference>
<comment type="caution">
    <text evidence="2">The sequence shown here is derived from an EMBL/GenBank/DDBJ whole genome shotgun (WGS) entry which is preliminary data.</text>
</comment>
<dbReference type="AlphaFoldDB" id="A0A918P302"/>
<dbReference type="RefSeq" id="WP_190195238.1">
    <property type="nucleotide sequence ID" value="NZ_BMVU01000116.1"/>
</dbReference>
<evidence type="ECO:0000313" key="3">
    <source>
        <dbReference type="Proteomes" id="UP000619244"/>
    </source>
</evidence>
<reference evidence="2" key="2">
    <citation type="submission" date="2020-09" db="EMBL/GenBank/DDBJ databases">
        <authorList>
            <person name="Sun Q."/>
            <person name="Ohkuma M."/>
        </authorList>
    </citation>
    <scope>NUCLEOTIDE SEQUENCE</scope>
    <source>
        <strain evidence="2">JCM 4790</strain>
    </source>
</reference>
<sequence length="93" mass="10157">MAAVIASLSGTLILTILGYDITRVITPQEPCRPPLARLRGRRAALEETERWLAGLRLHERIDTATYQHRMSTLAHGRRRAAAAPGAPPGEPHG</sequence>
<evidence type="ECO:0000313" key="2">
    <source>
        <dbReference type="EMBL" id="GGY17259.1"/>
    </source>
</evidence>
<dbReference type="EMBL" id="BMVU01000116">
    <property type="protein sequence ID" value="GGY17259.1"/>
    <property type="molecule type" value="Genomic_DNA"/>
</dbReference>
<name>A0A918P302_9ACTN</name>
<gene>
    <name evidence="2" type="ORF">GCM10010358_80940</name>
</gene>
<protein>
    <submittedName>
        <fullName evidence="2">Uncharacterized protein</fullName>
    </submittedName>
</protein>